<comment type="caution">
    <text evidence="2">The sequence shown here is derived from an EMBL/GenBank/DDBJ whole genome shotgun (WGS) entry which is preliminary data.</text>
</comment>
<organism evidence="2 3">
    <name type="scientific">Saponaria officinalis</name>
    <name type="common">Common soapwort</name>
    <name type="synonym">Lychnis saponaria</name>
    <dbReference type="NCBI Taxonomy" id="3572"/>
    <lineage>
        <taxon>Eukaryota</taxon>
        <taxon>Viridiplantae</taxon>
        <taxon>Streptophyta</taxon>
        <taxon>Embryophyta</taxon>
        <taxon>Tracheophyta</taxon>
        <taxon>Spermatophyta</taxon>
        <taxon>Magnoliopsida</taxon>
        <taxon>eudicotyledons</taxon>
        <taxon>Gunneridae</taxon>
        <taxon>Pentapetalae</taxon>
        <taxon>Caryophyllales</taxon>
        <taxon>Caryophyllaceae</taxon>
        <taxon>Caryophylleae</taxon>
        <taxon>Saponaria</taxon>
    </lineage>
</organism>
<keyword evidence="3" id="KW-1185">Reference proteome</keyword>
<keyword evidence="1" id="KW-0812">Transmembrane</keyword>
<dbReference type="EMBL" id="JBDFQZ010000001">
    <property type="protein sequence ID" value="KAK9755299.1"/>
    <property type="molecule type" value="Genomic_DNA"/>
</dbReference>
<dbReference type="Gene3D" id="3.90.550.50">
    <property type="match status" value="1"/>
</dbReference>
<sequence length="502" mass="57675">MSSTTQNSEKIDKKITISPYKNINTIYKPLIIISIFLFIYYIVVSNHHILQPPHYTPKSTQTNIDIEITNISHIAIGIAGSVQCWRWRKSYIDSWWVPNVTKGYLFLDTEPDNFKPWPETSPPYKIYGDISKYGPYNKHPMRHAIRMVRVIVETYKEIREGVRWYVMADDDTVLFMENLVEVLRGYDHRKYFYIGENSETIQSNIDNSFEMAFGGAGYAISYPLAKALAINMDVCIKRYPFLYGSDHLMQSCVADIGVSLTHHKGFHQIDLRRDLSGLLSSHPQTPILSLHHLDVVDPIFPNMQKSNALNHLMKASKIDQSRLLQQTICYEKSKNWSLSISWGYSVHIYEQIIPPSVLQKPLETFGPWRKPSKTPFLFNTRWLSKNPCEMPHVFYLENVTAAGQTDRVVSSYTRRTPRNMPPCLVPSSNTTQPTLSPSSGDYLDDVLPSDIAKVIVVSPFTKYNVEVGARRECCDVLLDQHHKNVAIIKYRVCMENEIVGVD</sequence>
<dbReference type="AlphaFoldDB" id="A0AAW1NB76"/>
<dbReference type="Pfam" id="PF04646">
    <property type="entry name" value="DUF604"/>
    <property type="match status" value="1"/>
</dbReference>
<evidence type="ECO:0000313" key="2">
    <source>
        <dbReference type="EMBL" id="KAK9755299.1"/>
    </source>
</evidence>
<dbReference type="PANTHER" id="PTHR10811">
    <property type="entry name" value="FRINGE-RELATED"/>
    <property type="match status" value="1"/>
</dbReference>
<keyword evidence="1" id="KW-0472">Membrane</keyword>
<dbReference type="Proteomes" id="UP001443914">
    <property type="component" value="Unassembled WGS sequence"/>
</dbReference>
<dbReference type="FunFam" id="3.90.550.50:FF:000061">
    <property type="entry name" value="AT4g00300 protein"/>
    <property type="match status" value="1"/>
</dbReference>
<accession>A0AAW1NB76</accession>
<proteinExistence type="predicted"/>
<reference evidence="2" key="1">
    <citation type="submission" date="2024-03" db="EMBL/GenBank/DDBJ databases">
        <title>WGS assembly of Saponaria officinalis var. Norfolk2.</title>
        <authorList>
            <person name="Jenkins J."/>
            <person name="Shu S."/>
            <person name="Grimwood J."/>
            <person name="Barry K."/>
            <person name="Goodstein D."/>
            <person name="Schmutz J."/>
            <person name="Leebens-Mack J."/>
            <person name="Osbourn A."/>
        </authorList>
    </citation>
    <scope>NUCLEOTIDE SEQUENCE [LARGE SCALE GENOMIC DNA]</scope>
    <source>
        <strain evidence="2">JIC</strain>
    </source>
</reference>
<feature type="transmembrane region" description="Helical" evidence="1">
    <location>
        <begin position="26"/>
        <end position="43"/>
    </location>
</feature>
<name>A0AAW1NB76_SAPOF</name>
<evidence type="ECO:0000313" key="3">
    <source>
        <dbReference type="Proteomes" id="UP001443914"/>
    </source>
</evidence>
<evidence type="ECO:0000256" key="1">
    <source>
        <dbReference type="SAM" id="Phobius"/>
    </source>
</evidence>
<keyword evidence="1" id="KW-1133">Transmembrane helix</keyword>
<gene>
    <name evidence="2" type="ORF">RND81_01G016300</name>
</gene>
<protein>
    <submittedName>
        <fullName evidence="2">Uncharacterized protein</fullName>
    </submittedName>
</protein>
<dbReference type="InterPro" id="IPR006740">
    <property type="entry name" value="DUF604"/>
</dbReference>